<dbReference type="Proteomes" id="UP000290975">
    <property type="component" value="Unassembled WGS sequence"/>
</dbReference>
<feature type="transmembrane region" description="Helical" evidence="7">
    <location>
        <begin position="123"/>
        <end position="142"/>
    </location>
</feature>
<evidence type="ECO:0000256" key="1">
    <source>
        <dbReference type="ARBA" id="ARBA00004651"/>
    </source>
</evidence>
<evidence type="ECO:0000256" key="4">
    <source>
        <dbReference type="ARBA" id="ARBA00022692"/>
    </source>
</evidence>
<feature type="transmembrane region" description="Helical" evidence="7">
    <location>
        <begin position="217"/>
        <end position="238"/>
    </location>
</feature>
<accession>A0A401J0L2</accession>
<dbReference type="CDD" id="cd06173">
    <property type="entry name" value="MFS_MefA_like"/>
    <property type="match status" value="1"/>
</dbReference>
<keyword evidence="2" id="KW-0813">Transport</keyword>
<keyword evidence="4 7" id="KW-0812">Transmembrane</keyword>
<organism evidence="9 10">
    <name type="scientific">Sphingobium xenophagum</name>
    <dbReference type="NCBI Taxonomy" id="121428"/>
    <lineage>
        <taxon>Bacteria</taxon>
        <taxon>Pseudomonadati</taxon>
        <taxon>Pseudomonadota</taxon>
        <taxon>Alphaproteobacteria</taxon>
        <taxon>Sphingomonadales</taxon>
        <taxon>Sphingomonadaceae</taxon>
        <taxon>Sphingobium</taxon>
    </lineage>
</organism>
<feature type="transmembrane region" description="Helical" evidence="7">
    <location>
        <begin position="265"/>
        <end position="289"/>
    </location>
</feature>
<protein>
    <recommendedName>
        <fullName evidence="8">Major facilitator superfamily (MFS) profile domain-containing protein</fullName>
    </recommendedName>
</protein>
<evidence type="ECO:0000256" key="7">
    <source>
        <dbReference type="SAM" id="Phobius"/>
    </source>
</evidence>
<name>A0A401J0L2_SPHXE</name>
<keyword evidence="6 7" id="KW-0472">Membrane</keyword>
<proteinExistence type="predicted"/>
<feature type="transmembrane region" description="Helical" evidence="7">
    <location>
        <begin position="416"/>
        <end position="442"/>
    </location>
</feature>
<comment type="subcellular location">
    <subcellularLocation>
        <location evidence="1">Cell membrane</location>
        <topology evidence="1">Multi-pass membrane protein</topology>
    </subcellularLocation>
</comment>
<sequence>MEDDGKSHGMARPRKAAPIAPRHGCLFARTAAKAGGMTAPSPHRHPLHFGDFRAYLIGRMTAVLAQYSMMIVLGWQAYNIARETMTTAGASAQLGLIGLAQFLPLFFLTPLTGWVADHYDRRMITRLTLTMLTAAAGLLAFATFEGWVGLPLIFGIAVIVGIARAFNGPAYGALAPNLVPREVLPNAIAISGVVWQAGSIVGPALGGYAYAATPWGAYALAAILYGVALGAMMLIGPVPQAARDVTRHPIRQMIDGLSYVRSNRLVLATITLDLFAVLLAGATALLPVYARDILHVGSAGLGHLAAAPGVGAGLMALWFSFRPLRNEVGIKMLGAVILFGIATIAFGCTAFLPRSIAMEFGIGALVILGAADMISVFVRQSLVQLHTPDAMRGRVSSLSQLTISASNELGEAESGFLAALVGPVAAVIGGGIGAIVITLFWARLFPELRLARTFDPPDIRAADLSQEKAP</sequence>
<feature type="transmembrane region" description="Helical" evidence="7">
    <location>
        <begin position="301"/>
        <end position="321"/>
    </location>
</feature>
<dbReference type="PROSITE" id="PS50850">
    <property type="entry name" value="MFS"/>
    <property type="match status" value="1"/>
</dbReference>
<keyword evidence="3" id="KW-1003">Cell membrane</keyword>
<evidence type="ECO:0000256" key="2">
    <source>
        <dbReference type="ARBA" id="ARBA00022448"/>
    </source>
</evidence>
<feature type="transmembrane region" description="Helical" evidence="7">
    <location>
        <begin position="187"/>
        <end position="211"/>
    </location>
</feature>
<evidence type="ECO:0000256" key="3">
    <source>
        <dbReference type="ARBA" id="ARBA00022475"/>
    </source>
</evidence>
<gene>
    <name evidence="9" type="ORF">MBESOW_P1406</name>
</gene>
<dbReference type="GO" id="GO:0005886">
    <property type="term" value="C:plasma membrane"/>
    <property type="evidence" value="ECO:0007669"/>
    <property type="project" value="UniProtKB-SubCell"/>
</dbReference>
<dbReference type="STRING" id="1192759.GCA_000277525_01759"/>
<dbReference type="SUPFAM" id="SSF103473">
    <property type="entry name" value="MFS general substrate transporter"/>
    <property type="match status" value="1"/>
</dbReference>
<keyword evidence="5 7" id="KW-1133">Transmembrane helix</keyword>
<feature type="transmembrane region" description="Helical" evidence="7">
    <location>
        <begin position="148"/>
        <end position="166"/>
    </location>
</feature>
<comment type="caution">
    <text evidence="9">The sequence shown here is derived from an EMBL/GenBank/DDBJ whole genome shotgun (WGS) entry which is preliminary data.</text>
</comment>
<evidence type="ECO:0000313" key="9">
    <source>
        <dbReference type="EMBL" id="GBH30152.1"/>
    </source>
</evidence>
<dbReference type="InterPro" id="IPR036259">
    <property type="entry name" value="MFS_trans_sf"/>
</dbReference>
<evidence type="ECO:0000259" key="8">
    <source>
        <dbReference type="PROSITE" id="PS50850"/>
    </source>
</evidence>
<dbReference type="AlphaFoldDB" id="A0A401J0L2"/>
<dbReference type="EMBL" id="BBQY01000004">
    <property type="protein sequence ID" value="GBH30152.1"/>
    <property type="molecule type" value="Genomic_DNA"/>
</dbReference>
<feature type="transmembrane region" description="Helical" evidence="7">
    <location>
        <begin position="358"/>
        <end position="378"/>
    </location>
</feature>
<evidence type="ECO:0000256" key="5">
    <source>
        <dbReference type="ARBA" id="ARBA00022989"/>
    </source>
</evidence>
<evidence type="ECO:0000256" key="6">
    <source>
        <dbReference type="ARBA" id="ARBA00023136"/>
    </source>
</evidence>
<keyword evidence="10" id="KW-1185">Reference proteome</keyword>
<dbReference type="Pfam" id="PF05977">
    <property type="entry name" value="MFS_3"/>
    <property type="match status" value="1"/>
</dbReference>
<dbReference type="GO" id="GO:0022857">
    <property type="term" value="F:transmembrane transporter activity"/>
    <property type="evidence" value="ECO:0007669"/>
    <property type="project" value="InterPro"/>
</dbReference>
<feature type="transmembrane region" description="Helical" evidence="7">
    <location>
        <begin position="333"/>
        <end position="352"/>
    </location>
</feature>
<dbReference type="Gene3D" id="1.20.1250.20">
    <property type="entry name" value="MFS general substrate transporter like domains"/>
    <property type="match status" value="1"/>
</dbReference>
<dbReference type="PANTHER" id="PTHR23513">
    <property type="entry name" value="INTEGRAL MEMBRANE EFFLUX PROTEIN-RELATED"/>
    <property type="match status" value="1"/>
</dbReference>
<dbReference type="PANTHER" id="PTHR23513:SF9">
    <property type="entry name" value="ENTEROBACTIN EXPORTER ENTS"/>
    <property type="match status" value="1"/>
</dbReference>
<feature type="transmembrane region" description="Helical" evidence="7">
    <location>
        <begin position="90"/>
        <end position="111"/>
    </location>
</feature>
<dbReference type="InterPro" id="IPR010290">
    <property type="entry name" value="TM_effector"/>
</dbReference>
<feature type="domain" description="Major facilitator superfamily (MFS) profile" evidence="8">
    <location>
        <begin position="54"/>
        <end position="449"/>
    </location>
</feature>
<reference evidence="9 10" key="1">
    <citation type="submission" date="2014-12" db="EMBL/GenBank/DDBJ databases">
        <title>Whole genome sequencing of Sphingobium xenophagum OW59.</title>
        <authorList>
            <person name="Ohta Y."/>
            <person name="Nishi S."/>
            <person name="Hatada Y."/>
        </authorList>
    </citation>
    <scope>NUCLEOTIDE SEQUENCE [LARGE SCALE GENOMIC DNA]</scope>
    <source>
        <strain evidence="9 10">OW59</strain>
    </source>
</reference>
<dbReference type="InterPro" id="IPR020846">
    <property type="entry name" value="MFS_dom"/>
</dbReference>
<evidence type="ECO:0000313" key="10">
    <source>
        <dbReference type="Proteomes" id="UP000290975"/>
    </source>
</evidence>
<feature type="transmembrane region" description="Helical" evidence="7">
    <location>
        <begin position="54"/>
        <end position="78"/>
    </location>
</feature>